<dbReference type="PANTHER" id="PTHR33050:SF8">
    <property type="entry name" value="REVERSE TRANSCRIPTASE DOMAIN-CONTAINING PROTEIN"/>
    <property type="match status" value="1"/>
</dbReference>
<dbReference type="InterPro" id="IPR052055">
    <property type="entry name" value="Hepadnavirus_pol/RT"/>
</dbReference>
<protein>
    <submittedName>
        <fullName evidence="1">Uncharacterized protein</fullName>
    </submittedName>
</protein>
<dbReference type="Proteomes" id="UP001186944">
    <property type="component" value="Unassembled WGS sequence"/>
</dbReference>
<evidence type="ECO:0000313" key="2">
    <source>
        <dbReference type="Proteomes" id="UP001186944"/>
    </source>
</evidence>
<dbReference type="PANTHER" id="PTHR33050">
    <property type="entry name" value="REVERSE TRANSCRIPTASE DOMAIN-CONTAINING PROTEIN"/>
    <property type="match status" value="1"/>
</dbReference>
<evidence type="ECO:0000313" key="1">
    <source>
        <dbReference type="EMBL" id="KAK3097594.1"/>
    </source>
</evidence>
<reference evidence="1" key="1">
    <citation type="submission" date="2019-08" db="EMBL/GenBank/DDBJ databases">
        <title>The improved chromosome-level genome for the pearl oyster Pinctada fucata martensii using PacBio sequencing and Hi-C.</title>
        <authorList>
            <person name="Zheng Z."/>
        </authorList>
    </citation>
    <scope>NUCLEOTIDE SEQUENCE</scope>
    <source>
        <strain evidence="1">ZZ-2019</strain>
        <tissue evidence="1">Adductor muscle</tissue>
    </source>
</reference>
<dbReference type="EMBL" id="VSWD01000007">
    <property type="protein sequence ID" value="KAK3097594.1"/>
    <property type="molecule type" value="Genomic_DNA"/>
</dbReference>
<comment type="caution">
    <text evidence="1">The sequence shown here is derived from an EMBL/GenBank/DDBJ whole genome shotgun (WGS) entry which is preliminary data.</text>
</comment>
<dbReference type="AlphaFoldDB" id="A0AA88YII2"/>
<dbReference type="CDD" id="cd09275">
    <property type="entry name" value="RNase_HI_RT_DIRS1"/>
    <property type="match status" value="1"/>
</dbReference>
<proteinExistence type="predicted"/>
<accession>A0AA88YII2</accession>
<name>A0AA88YII2_PINIB</name>
<gene>
    <name evidence="1" type="ORF">FSP39_011255</name>
</gene>
<dbReference type="InterPro" id="IPR043502">
    <property type="entry name" value="DNA/RNA_pol_sf"/>
</dbReference>
<keyword evidence="2" id="KW-1185">Reference proteome</keyword>
<sequence>MQALTGSLAFICKALPAGRAFCRRFYDSLSSASKPFHRIRITRELKEDIEIWLTFLENYNGSTPFPVPLWVPNNALCLASDSAGSFGCGVIFKNLWAYMSWPEEWSSDIRRDLTYLELVPVALAIHIWGESLQSSKIVMQVDNLAVVHILNNKTSKSPRVMSLLRPLLQKLLQFNIQLHCMHVPGYTNVIADAISRFQWDTFRQVAPHADFYPCQIPSQFWPSLSLL</sequence>
<organism evidence="1 2">
    <name type="scientific">Pinctada imbricata</name>
    <name type="common">Atlantic pearl-oyster</name>
    <name type="synonym">Pinctada martensii</name>
    <dbReference type="NCBI Taxonomy" id="66713"/>
    <lineage>
        <taxon>Eukaryota</taxon>
        <taxon>Metazoa</taxon>
        <taxon>Spiralia</taxon>
        <taxon>Lophotrochozoa</taxon>
        <taxon>Mollusca</taxon>
        <taxon>Bivalvia</taxon>
        <taxon>Autobranchia</taxon>
        <taxon>Pteriomorphia</taxon>
        <taxon>Pterioida</taxon>
        <taxon>Pterioidea</taxon>
        <taxon>Pteriidae</taxon>
        <taxon>Pinctada</taxon>
    </lineage>
</organism>
<dbReference type="SUPFAM" id="SSF56672">
    <property type="entry name" value="DNA/RNA polymerases"/>
    <property type="match status" value="1"/>
</dbReference>